<gene>
    <name evidence="5" type="ORF">chiPu_0020999</name>
</gene>
<keyword evidence="3" id="KW-0472">Membrane</keyword>
<dbReference type="InterPro" id="IPR002475">
    <property type="entry name" value="Bcl2-like"/>
</dbReference>
<evidence type="ECO:0000256" key="3">
    <source>
        <dbReference type="SAM" id="Phobius"/>
    </source>
</evidence>
<dbReference type="InterPro" id="IPR026298">
    <property type="entry name" value="Bcl-2_fam"/>
</dbReference>
<dbReference type="STRING" id="137246.A0A401RM54"/>
<dbReference type="GO" id="GO:0001836">
    <property type="term" value="P:release of cytochrome c from mitochondria"/>
    <property type="evidence" value="ECO:0007669"/>
    <property type="project" value="TreeGrafter"/>
</dbReference>
<accession>A0A401RM54</accession>
<dbReference type="Pfam" id="PF00452">
    <property type="entry name" value="Bcl-2"/>
    <property type="match status" value="1"/>
</dbReference>
<evidence type="ECO:0000256" key="2">
    <source>
        <dbReference type="ARBA" id="ARBA00022703"/>
    </source>
</evidence>
<evidence type="ECO:0000259" key="4">
    <source>
        <dbReference type="SMART" id="SM00337"/>
    </source>
</evidence>
<dbReference type="PANTHER" id="PTHR11256">
    <property type="entry name" value="BCL-2 RELATED"/>
    <property type="match status" value="1"/>
</dbReference>
<dbReference type="OrthoDB" id="6020735at2759"/>
<keyword evidence="3" id="KW-1133">Transmembrane helix</keyword>
<protein>
    <recommendedName>
        <fullName evidence="4">Bcl-2 Bcl-2 homology region 1-3 domain-containing protein</fullName>
    </recommendedName>
</protein>
<dbReference type="InterPro" id="IPR046371">
    <property type="entry name" value="Bcl-2_BH1-3"/>
</dbReference>
<dbReference type="GO" id="GO:0097192">
    <property type="term" value="P:extrinsic apoptotic signaling pathway in absence of ligand"/>
    <property type="evidence" value="ECO:0007669"/>
    <property type="project" value="TreeGrafter"/>
</dbReference>
<feature type="transmembrane region" description="Helical" evidence="3">
    <location>
        <begin position="134"/>
        <end position="153"/>
    </location>
</feature>
<dbReference type="GO" id="GO:0051400">
    <property type="term" value="F:BH domain binding"/>
    <property type="evidence" value="ECO:0007669"/>
    <property type="project" value="TreeGrafter"/>
</dbReference>
<dbReference type="OMA" id="RISKWIA"/>
<dbReference type="GO" id="GO:0008630">
    <property type="term" value="P:intrinsic apoptotic signaling pathway in response to DNA damage"/>
    <property type="evidence" value="ECO:0007669"/>
    <property type="project" value="TreeGrafter"/>
</dbReference>
<reference evidence="5 6" key="1">
    <citation type="journal article" date="2018" name="Nat. Ecol. Evol.">
        <title>Shark genomes provide insights into elasmobranch evolution and the origin of vertebrates.</title>
        <authorList>
            <person name="Hara Y"/>
            <person name="Yamaguchi K"/>
            <person name="Onimaru K"/>
            <person name="Kadota M"/>
            <person name="Koyanagi M"/>
            <person name="Keeley SD"/>
            <person name="Tatsumi K"/>
            <person name="Tanaka K"/>
            <person name="Motone F"/>
            <person name="Kageyama Y"/>
            <person name="Nozu R"/>
            <person name="Adachi N"/>
            <person name="Nishimura O"/>
            <person name="Nakagawa R"/>
            <person name="Tanegashima C"/>
            <person name="Kiyatake I"/>
            <person name="Matsumoto R"/>
            <person name="Murakumo K"/>
            <person name="Nishida K"/>
            <person name="Terakita A"/>
            <person name="Kuratani S"/>
            <person name="Sato K"/>
            <person name="Hyodo S Kuraku.S."/>
        </authorList>
    </citation>
    <scope>NUCLEOTIDE SEQUENCE [LARGE SCALE GENOMIC DNA]</scope>
</reference>
<organism evidence="5 6">
    <name type="scientific">Chiloscyllium punctatum</name>
    <name type="common">Brownbanded bambooshark</name>
    <name type="synonym">Hemiscyllium punctatum</name>
    <dbReference type="NCBI Taxonomy" id="137246"/>
    <lineage>
        <taxon>Eukaryota</taxon>
        <taxon>Metazoa</taxon>
        <taxon>Chordata</taxon>
        <taxon>Craniata</taxon>
        <taxon>Vertebrata</taxon>
        <taxon>Chondrichthyes</taxon>
        <taxon>Elasmobranchii</taxon>
        <taxon>Galeomorphii</taxon>
        <taxon>Galeoidea</taxon>
        <taxon>Orectolobiformes</taxon>
        <taxon>Hemiscylliidae</taxon>
        <taxon>Chiloscyllium</taxon>
    </lineage>
</organism>
<dbReference type="EMBL" id="BEZZ01003224">
    <property type="protein sequence ID" value="GCC19209.1"/>
    <property type="molecule type" value="Genomic_DNA"/>
</dbReference>
<keyword evidence="6" id="KW-1185">Reference proteome</keyword>
<dbReference type="GO" id="GO:0005741">
    <property type="term" value="C:mitochondrial outer membrane"/>
    <property type="evidence" value="ECO:0007669"/>
    <property type="project" value="TreeGrafter"/>
</dbReference>
<proteinExistence type="inferred from homology"/>
<dbReference type="SMART" id="SM00337">
    <property type="entry name" value="BCL"/>
    <property type="match status" value="1"/>
</dbReference>
<evidence type="ECO:0000256" key="1">
    <source>
        <dbReference type="ARBA" id="ARBA00009458"/>
    </source>
</evidence>
<dbReference type="PROSITE" id="PS50062">
    <property type="entry name" value="BCL2_FAMILY"/>
    <property type="match status" value="1"/>
</dbReference>
<dbReference type="SUPFAM" id="SSF56854">
    <property type="entry name" value="Bcl-2 inhibitors of programmed cell death"/>
    <property type="match status" value="1"/>
</dbReference>
<keyword evidence="3" id="KW-0812">Transmembrane</keyword>
<evidence type="ECO:0000313" key="5">
    <source>
        <dbReference type="EMBL" id="GCC19209.1"/>
    </source>
</evidence>
<dbReference type="GO" id="GO:0042981">
    <property type="term" value="P:regulation of apoptotic process"/>
    <property type="evidence" value="ECO:0007669"/>
    <property type="project" value="InterPro"/>
</dbReference>
<dbReference type="AlphaFoldDB" id="A0A401RM54"/>
<dbReference type="Gene3D" id="1.10.437.10">
    <property type="entry name" value="Blc2-like"/>
    <property type="match status" value="1"/>
</dbReference>
<dbReference type="PANTHER" id="PTHR11256:SF41">
    <property type="entry name" value="BCL-2 HOMOLOGOUS ANTAGONIST_KILLER"/>
    <property type="match status" value="1"/>
</dbReference>
<dbReference type="GO" id="GO:0015288">
    <property type="term" value="F:porin activity"/>
    <property type="evidence" value="ECO:0007669"/>
    <property type="project" value="TreeGrafter"/>
</dbReference>
<dbReference type="Proteomes" id="UP000287033">
    <property type="component" value="Unassembled WGS sequence"/>
</dbReference>
<dbReference type="InterPro" id="IPR036834">
    <property type="entry name" value="Bcl-2-like_sf"/>
</dbReference>
<keyword evidence="2" id="KW-0053">Apoptosis</keyword>
<comment type="caution">
    <text evidence="5">The sequence shown here is derived from an EMBL/GenBank/DDBJ whole genome shotgun (WGS) entry which is preliminary data.</text>
</comment>
<comment type="similarity">
    <text evidence="1">Belongs to the Bcl-2 family.</text>
</comment>
<name>A0A401RM54_CHIPU</name>
<sequence>MFSCLPSFGTMLCSSIEIGRQLAIIGDELNHQKNREFQGVQAYLFLPSENGYEPFCRVAERLYDNGINWTQTIALLSLSYKMVTYVYRRAVMGCFGKATKSVAKIIAKNQVAQWIIEQGGWTTALSIENANLKWLFGILVAVMLGVAIAQRFINHE</sequence>
<evidence type="ECO:0000313" key="6">
    <source>
        <dbReference type="Proteomes" id="UP000287033"/>
    </source>
</evidence>
<feature type="domain" description="Bcl-2 Bcl-2 homology region 1-3" evidence="4">
    <location>
        <begin position="22"/>
        <end position="121"/>
    </location>
</feature>